<feature type="compositionally biased region" description="Low complexity" evidence="11">
    <location>
        <begin position="657"/>
        <end position="683"/>
    </location>
</feature>
<reference evidence="14" key="1">
    <citation type="submission" date="2025-08" db="UniProtKB">
        <authorList>
            <consortium name="Ensembl"/>
        </authorList>
    </citation>
    <scope>IDENTIFICATION</scope>
</reference>
<dbReference type="PANTHER" id="PTHR47096">
    <property type="entry name" value="MISSHAPEN LIKE KINASE 1"/>
    <property type="match status" value="1"/>
</dbReference>
<dbReference type="Ensembl" id="ENSCANT00000033294.1">
    <property type="protein sequence ID" value="ENSCANP00000010406.1"/>
    <property type="gene ID" value="ENSCANG00000028202.1"/>
</dbReference>
<dbReference type="GO" id="GO:0004674">
    <property type="term" value="F:protein serine/threonine kinase activity"/>
    <property type="evidence" value="ECO:0007669"/>
    <property type="project" value="UniProtKB-KW"/>
</dbReference>
<feature type="region of interest" description="Disordered" evidence="11">
    <location>
        <begin position="300"/>
        <end position="343"/>
    </location>
</feature>
<dbReference type="PROSITE" id="PS00107">
    <property type="entry name" value="PROTEIN_KINASE_ATP"/>
    <property type="match status" value="1"/>
</dbReference>
<feature type="compositionally biased region" description="Polar residues" evidence="11">
    <location>
        <begin position="689"/>
        <end position="702"/>
    </location>
</feature>
<feature type="compositionally biased region" description="Basic and acidic residues" evidence="11">
    <location>
        <begin position="645"/>
        <end position="654"/>
    </location>
</feature>
<keyword evidence="7 10" id="KW-0067">ATP-binding</keyword>
<keyword evidence="5 10" id="KW-0547">Nucleotide-binding</keyword>
<feature type="domain" description="CNH" evidence="13">
    <location>
        <begin position="911"/>
        <end position="1198"/>
    </location>
</feature>
<comment type="catalytic activity">
    <reaction evidence="9">
        <text>L-seryl-[protein] + ATP = O-phospho-L-seryl-[protein] + ADP + H(+)</text>
        <dbReference type="Rhea" id="RHEA:17989"/>
        <dbReference type="Rhea" id="RHEA-COMP:9863"/>
        <dbReference type="Rhea" id="RHEA-COMP:11604"/>
        <dbReference type="ChEBI" id="CHEBI:15378"/>
        <dbReference type="ChEBI" id="CHEBI:29999"/>
        <dbReference type="ChEBI" id="CHEBI:30616"/>
        <dbReference type="ChEBI" id="CHEBI:83421"/>
        <dbReference type="ChEBI" id="CHEBI:456216"/>
        <dbReference type="EC" id="2.7.11.1"/>
    </reaction>
</comment>
<evidence type="ECO:0000256" key="8">
    <source>
        <dbReference type="ARBA" id="ARBA00047899"/>
    </source>
</evidence>
<evidence type="ECO:0000259" key="13">
    <source>
        <dbReference type="PROSITE" id="PS50219"/>
    </source>
</evidence>
<name>A0A2K5I1I0_COLAP</name>
<feature type="compositionally biased region" description="Polar residues" evidence="11">
    <location>
        <begin position="773"/>
        <end position="794"/>
    </location>
</feature>
<dbReference type="PROSITE" id="PS50011">
    <property type="entry name" value="PROTEIN_KINASE_DOM"/>
    <property type="match status" value="1"/>
</dbReference>
<feature type="binding site" evidence="10">
    <location>
        <position position="45"/>
    </location>
    <ligand>
        <name>ATP</name>
        <dbReference type="ChEBI" id="CHEBI:30616"/>
    </ligand>
</feature>
<keyword evidence="4" id="KW-0808">Transferase</keyword>
<dbReference type="InterPro" id="IPR008271">
    <property type="entry name" value="Ser/Thr_kinase_AS"/>
</dbReference>
<dbReference type="SMART" id="SM00220">
    <property type="entry name" value="S_TKc"/>
    <property type="match status" value="1"/>
</dbReference>
<dbReference type="Gene3D" id="3.30.200.20">
    <property type="entry name" value="Phosphorylase Kinase, domain 1"/>
    <property type="match status" value="1"/>
</dbReference>
<keyword evidence="3" id="KW-0723">Serine/threonine-protein kinase</keyword>
<dbReference type="EC" id="2.7.11.1" evidence="2"/>
<feature type="region of interest" description="Disordered" evidence="11">
    <location>
        <begin position="393"/>
        <end position="796"/>
    </location>
</feature>
<evidence type="ECO:0000256" key="11">
    <source>
        <dbReference type="SAM" id="MobiDB-lite"/>
    </source>
</evidence>
<dbReference type="InterPro" id="IPR051700">
    <property type="entry name" value="STE20_Ser-Thr_kinase"/>
</dbReference>
<dbReference type="PROSITE" id="PS00108">
    <property type="entry name" value="PROTEIN_KINASE_ST"/>
    <property type="match status" value="1"/>
</dbReference>
<dbReference type="SMART" id="SM00036">
    <property type="entry name" value="CNH"/>
    <property type="match status" value="1"/>
</dbReference>
<evidence type="ECO:0000256" key="7">
    <source>
        <dbReference type="ARBA" id="ARBA00022840"/>
    </source>
</evidence>
<dbReference type="FunFam" id="1.10.510.10:FF:000003">
    <property type="entry name" value="TRAF2 and NCK-interacting protein kinase isoform 4"/>
    <property type="match status" value="1"/>
</dbReference>
<evidence type="ECO:0000256" key="6">
    <source>
        <dbReference type="ARBA" id="ARBA00022777"/>
    </source>
</evidence>
<sequence>MITPPLLPLQDPAGIFELVEVVGNGTYGQVYKGRHVKTGQLAAIKVMDVTEDEEEEIKLEINMLKKYSHHRNIATYYGAFIKKSPPGHDDQLWLVMEFCGAGSITDLVKNTKGNTLKEDWIAYISREILRGLAHLHIHHVIHRDIKGQNVLLTENAEVKLVDFGVSAQLDRTVGRRNTFIGTPYWMAPEVIACDENPDATYDYRVRGTCSVGLCRATGMPEGWGLSLCDMHPMRALFLIPRNPPPRLKSKKWSKKFFSFIEGCLVKNYMQRPSTEQLLKHPFIRDQPNERQVRIQLKDHIDRTRKKRGEKDETEYEYSGSEEEEEEVPEQEGEPSSIVNVPGESTLRRDFLRLQQENKERSEALRRQQLLQEQQLREQEEYKRQLLAERQKRIEQQKEQRRRLEEQQRREREARRQQEREQRRREQEEKRRLEELERRRKEEEERRRAEEEKRRVEREQEHRQAERLQRQLQQEQAYLLSLQHDHRRPHPQHSQQPPPPQQERSKPSFHAPEPKVHYEPADRAREVQWSHLASLKNNVSPVSRSHSFSDPSPPKFAHHHLRSQDPCPPSRSEVLSQSSDSKSETPDPTQKAWSRSDSDEVPPRVPVRTTSRSPVLSRRDSPLQGSGQQNSQAGQRNSTSSIEPRLLWERVEKLVPRPGSGSSSGSSNSGSQPGSHPGSQSGSGERFRVRSSSKSEGSPSQRLENAVKKPEDKKEVFRPLKPAVRIDLTALAKELRAVEDVRPPHKVTDYSSSSEESGTTDEEDDDVEQEGADESTSGPEDTRAASSLNLSNGETESVKTMIVHDDVESEPAMTPSKEGTLIVRQTQSASSTLQKHKSSSSFTPFIDPRLLQISPSSGTTVTSVVGFSCDGMRPEAIRQDPTRKGSVVNVNPTNTRPQSDTPEIRKYKKRFNSEILCAALWGVNLLVGTESGLMLLDRSGQGKVYPLINRRRFQQMDVLEGLNVLVTISGKKDKLRVYYLSWLRNKILHNDPEVEKKQGWTTVGDLEGCVHYKVVKYERIKFLVIALKSSVEVYAWAPKPYHKFMAFKSFGELVHKPLLVDLTVEEGQRLKVIYGSCAGFHAVDVDSGSVYDIYLPTHIQCSIKPHAIIILPNTDGMELLVCYEDEGVYVNTYGRITKDVVLQWGEMPTSVAYIRSNQTMGWGEKAIEIRSVETGHLDGVFMHKRAQRLKFLCERNDKVFFASVRSGGSSQVYFMTLGRTSLLSW</sequence>
<dbReference type="InterPro" id="IPR001180">
    <property type="entry name" value="CNH_dom"/>
</dbReference>
<dbReference type="Proteomes" id="UP000233080">
    <property type="component" value="Unassembled WGS sequence"/>
</dbReference>
<proteinExistence type="inferred from homology"/>
<evidence type="ECO:0000259" key="12">
    <source>
        <dbReference type="PROSITE" id="PS50011"/>
    </source>
</evidence>
<dbReference type="PANTHER" id="PTHR47096:SF1">
    <property type="entry name" value="MISSHAPEN LIKE KINASE 1"/>
    <property type="match status" value="1"/>
</dbReference>
<dbReference type="GO" id="GO:0005524">
    <property type="term" value="F:ATP binding"/>
    <property type="evidence" value="ECO:0007669"/>
    <property type="project" value="UniProtKB-UniRule"/>
</dbReference>
<dbReference type="GO" id="GO:0046328">
    <property type="term" value="P:regulation of JNK cascade"/>
    <property type="evidence" value="ECO:0007669"/>
    <property type="project" value="UniProtKB-ARBA"/>
</dbReference>
<accession>A0A2K5I1I0</accession>
<evidence type="ECO:0000256" key="3">
    <source>
        <dbReference type="ARBA" id="ARBA00022527"/>
    </source>
</evidence>
<feature type="compositionally biased region" description="Acidic residues" evidence="11">
    <location>
        <begin position="757"/>
        <end position="772"/>
    </location>
</feature>
<reference evidence="14" key="2">
    <citation type="submission" date="2025-09" db="UniProtKB">
        <authorList>
            <consortium name="Ensembl"/>
        </authorList>
    </citation>
    <scope>IDENTIFICATION</scope>
</reference>
<dbReference type="GO" id="GO:0005829">
    <property type="term" value="C:cytosol"/>
    <property type="evidence" value="ECO:0007669"/>
    <property type="project" value="TreeGrafter"/>
</dbReference>
<evidence type="ECO:0000256" key="5">
    <source>
        <dbReference type="ARBA" id="ARBA00022741"/>
    </source>
</evidence>
<feature type="compositionally biased region" description="Basic and acidic residues" evidence="11">
    <location>
        <begin position="732"/>
        <end position="747"/>
    </location>
</feature>
<protein>
    <recommendedName>
        <fullName evidence="2">non-specific serine/threonine protein kinase</fullName>
        <ecNumber evidence="2">2.7.11.1</ecNumber>
    </recommendedName>
</protein>
<dbReference type="AlphaFoldDB" id="A0A2K5I1I0"/>
<feature type="compositionally biased region" description="Low complexity" evidence="11">
    <location>
        <begin position="623"/>
        <end position="637"/>
    </location>
</feature>
<dbReference type="InterPro" id="IPR017441">
    <property type="entry name" value="Protein_kinase_ATP_BS"/>
</dbReference>
<evidence type="ECO:0000256" key="10">
    <source>
        <dbReference type="PROSITE-ProRule" id="PRU10141"/>
    </source>
</evidence>
<keyword evidence="6" id="KW-0418">Kinase</keyword>
<feature type="compositionally biased region" description="Basic and acidic residues" evidence="11">
    <location>
        <begin position="511"/>
        <end position="527"/>
    </location>
</feature>
<feature type="compositionally biased region" description="Polar residues" evidence="11">
    <location>
        <begin position="534"/>
        <end position="549"/>
    </location>
</feature>
<dbReference type="FunFam" id="3.30.200.20:FF:000006">
    <property type="entry name" value="TRAF2 and NCK-interacting protein kinase isoform 4"/>
    <property type="match status" value="1"/>
</dbReference>
<keyword evidence="15" id="KW-1185">Reference proteome</keyword>
<feature type="compositionally biased region" description="Basic and acidic residues" evidence="11">
    <location>
        <begin position="704"/>
        <end position="717"/>
    </location>
</feature>
<dbReference type="Pfam" id="PF00069">
    <property type="entry name" value="Pkinase"/>
    <property type="match status" value="1"/>
</dbReference>
<evidence type="ECO:0000313" key="14">
    <source>
        <dbReference type="Ensembl" id="ENSCANP00000010406.1"/>
    </source>
</evidence>
<dbReference type="Pfam" id="PF00780">
    <property type="entry name" value="CNH"/>
    <property type="match status" value="1"/>
</dbReference>
<dbReference type="SUPFAM" id="SSF56112">
    <property type="entry name" value="Protein kinase-like (PK-like)"/>
    <property type="match status" value="1"/>
</dbReference>
<dbReference type="PROSITE" id="PS50219">
    <property type="entry name" value="CNH"/>
    <property type="match status" value="1"/>
</dbReference>
<comment type="catalytic activity">
    <reaction evidence="8">
        <text>L-threonyl-[protein] + ATP = O-phospho-L-threonyl-[protein] + ADP + H(+)</text>
        <dbReference type="Rhea" id="RHEA:46608"/>
        <dbReference type="Rhea" id="RHEA-COMP:11060"/>
        <dbReference type="Rhea" id="RHEA-COMP:11605"/>
        <dbReference type="ChEBI" id="CHEBI:15378"/>
        <dbReference type="ChEBI" id="CHEBI:30013"/>
        <dbReference type="ChEBI" id="CHEBI:30616"/>
        <dbReference type="ChEBI" id="CHEBI:61977"/>
        <dbReference type="ChEBI" id="CHEBI:456216"/>
        <dbReference type="EC" id="2.7.11.1"/>
    </reaction>
</comment>
<organism evidence="14 15">
    <name type="scientific">Colobus angolensis palliatus</name>
    <name type="common">Peters' Angolan colobus</name>
    <dbReference type="NCBI Taxonomy" id="336983"/>
    <lineage>
        <taxon>Eukaryota</taxon>
        <taxon>Metazoa</taxon>
        <taxon>Chordata</taxon>
        <taxon>Craniata</taxon>
        <taxon>Vertebrata</taxon>
        <taxon>Euteleostomi</taxon>
        <taxon>Mammalia</taxon>
        <taxon>Eutheria</taxon>
        <taxon>Euarchontoglires</taxon>
        <taxon>Primates</taxon>
        <taxon>Haplorrhini</taxon>
        <taxon>Catarrhini</taxon>
        <taxon>Cercopithecidae</taxon>
        <taxon>Colobinae</taxon>
        <taxon>Colobus</taxon>
    </lineage>
</organism>
<evidence type="ECO:0000256" key="4">
    <source>
        <dbReference type="ARBA" id="ARBA00022679"/>
    </source>
</evidence>
<dbReference type="InterPro" id="IPR011009">
    <property type="entry name" value="Kinase-like_dom_sf"/>
</dbReference>
<comment type="similarity">
    <text evidence="1">Belongs to the protein kinase superfamily. STE Ser/Thr protein kinase family. STE20 subfamily.</text>
</comment>
<feature type="compositionally biased region" description="Polar residues" evidence="11">
    <location>
        <begin position="572"/>
        <end position="592"/>
    </location>
</feature>
<evidence type="ECO:0000313" key="15">
    <source>
        <dbReference type="Proteomes" id="UP000233080"/>
    </source>
</evidence>
<feature type="domain" description="Protein kinase" evidence="12">
    <location>
        <begin position="16"/>
        <end position="283"/>
    </location>
</feature>
<feature type="compositionally biased region" description="Basic and acidic residues" evidence="11">
    <location>
        <begin position="393"/>
        <end position="468"/>
    </location>
</feature>
<dbReference type="Gene3D" id="1.10.510.10">
    <property type="entry name" value="Transferase(Phosphotransferase) domain 1"/>
    <property type="match status" value="1"/>
</dbReference>
<evidence type="ECO:0000256" key="1">
    <source>
        <dbReference type="ARBA" id="ARBA00008874"/>
    </source>
</evidence>
<evidence type="ECO:0000256" key="9">
    <source>
        <dbReference type="ARBA" id="ARBA00048679"/>
    </source>
</evidence>
<evidence type="ECO:0000256" key="2">
    <source>
        <dbReference type="ARBA" id="ARBA00012513"/>
    </source>
</evidence>
<dbReference type="InterPro" id="IPR000719">
    <property type="entry name" value="Prot_kinase_dom"/>
</dbReference>
<feature type="compositionally biased region" description="Acidic residues" evidence="11">
    <location>
        <begin position="311"/>
        <end position="332"/>
    </location>
</feature>